<comment type="caution">
    <text evidence="1">The sequence shown here is derived from an EMBL/GenBank/DDBJ whole genome shotgun (WGS) entry which is preliminary data.</text>
</comment>
<evidence type="ECO:0000313" key="1">
    <source>
        <dbReference type="EMBL" id="KAL2507459.1"/>
    </source>
</evidence>
<sequence length="102" mass="10907">MAFNLGLVLFLSCNILDHKLDKWNKIMRLSGKYPFTKSLCGPRAADTSVVSGCSPIRSGRAGSVSCPASPGARSASRTLISAIYLRLASSAMANERALLNQF</sequence>
<dbReference type="Proteomes" id="UP001604277">
    <property type="component" value="Unassembled WGS sequence"/>
</dbReference>
<protein>
    <submittedName>
        <fullName evidence="1">Uncharacterized protein</fullName>
    </submittedName>
</protein>
<dbReference type="EMBL" id="JBFOLJ010000009">
    <property type="protein sequence ID" value="KAL2507459.1"/>
    <property type="molecule type" value="Genomic_DNA"/>
</dbReference>
<reference evidence="2" key="1">
    <citation type="submission" date="2024-07" db="EMBL/GenBank/DDBJ databases">
        <title>Two chromosome-level genome assemblies of Korean endemic species Abeliophyllum distichum and Forsythia ovata (Oleaceae).</title>
        <authorList>
            <person name="Jang H."/>
        </authorList>
    </citation>
    <scope>NUCLEOTIDE SEQUENCE [LARGE SCALE GENOMIC DNA]</scope>
</reference>
<accession>A0ABD1T425</accession>
<organism evidence="1 2">
    <name type="scientific">Forsythia ovata</name>
    <dbReference type="NCBI Taxonomy" id="205694"/>
    <lineage>
        <taxon>Eukaryota</taxon>
        <taxon>Viridiplantae</taxon>
        <taxon>Streptophyta</taxon>
        <taxon>Embryophyta</taxon>
        <taxon>Tracheophyta</taxon>
        <taxon>Spermatophyta</taxon>
        <taxon>Magnoliopsida</taxon>
        <taxon>eudicotyledons</taxon>
        <taxon>Gunneridae</taxon>
        <taxon>Pentapetalae</taxon>
        <taxon>asterids</taxon>
        <taxon>lamiids</taxon>
        <taxon>Lamiales</taxon>
        <taxon>Oleaceae</taxon>
        <taxon>Forsythieae</taxon>
        <taxon>Forsythia</taxon>
    </lineage>
</organism>
<evidence type="ECO:0000313" key="2">
    <source>
        <dbReference type="Proteomes" id="UP001604277"/>
    </source>
</evidence>
<keyword evidence="2" id="KW-1185">Reference proteome</keyword>
<dbReference type="AlphaFoldDB" id="A0ABD1T425"/>
<proteinExistence type="predicted"/>
<name>A0ABD1T425_9LAMI</name>
<gene>
    <name evidence="1" type="ORF">Fot_31106</name>
</gene>